<keyword evidence="1 2" id="KW-0732">Signal</keyword>
<dbReference type="InterPro" id="IPR052177">
    <property type="entry name" value="Divisome_Glycosyl_Hydrolase"/>
</dbReference>
<evidence type="ECO:0000313" key="5">
    <source>
        <dbReference type="Proteomes" id="UP000464178"/>
    </source>
</evidence>
<dbReference type="Gene3D" id="3.20.20.80">
    <property type="entry name" value="Glycosidases"/>
    <property type="match status" value="1"/>
</dbReference>
<name>A0A6P2D325_9BACT</name>
<protein>
    <recommendedName>
        <fullName evidence="3">Glycosyl hydrolase-like 10 domain-containing protein</fullName>
    </recommendedName>
</protein>
<dbReference type="PANTHER" id="PTHR43405">
    <property type="entry name" value="GLYCOSYL HYDROLASE DIGH"/>
    <property type="match status" value="1"/>
</dbReference>
<dbReference type="PANTHER" id="PTHR43405:SF1">
    <property type="entry name" value="GLYCOSYL HYDROLASE DIGH"/>
    <property type="match status" value="1"/>
</dbReference>
<feature type="chain" id="PRO_5026845238" description="Glycosyl hydrolase-like 10 domain-containing protein" evidence="2">
    <location>
        <begin position="21"/>
        <end position="487"/>
    </location>
</feature>
<feature type="signal peptide" evidence="2">
    <location>
        <begin position="1"/>
        <end position="20"/>
    </location>
</feature>
<evidence type="ECO:0000259" key="3">
    <source>
        <dbReference type="Pfam" id="PF02638"/>
    </source>
</evidence>
<evidence type="ECO:0000313" key="4">
    <source>
        <dbReference type="EMBL" id="VTR94514.1"/>
    </source>
</evidence>
<feature type="domain" description="Glycosyl hydrolase-like 10" evidence="3">
    <location>
        <begin position="30"/>
        <end position="341"/>
    </location>
</feature>
<dbReference type="EMBL" id="LR593886">
    <property type="protein sequence ID" value="VTR94514.1"/>
    <property type="molecule type" value="Genomic_DNA"/>
</dbReference>
<dbReference type="InterPro" id="IPR017853">
    <property type="entry name" value="GH"/>
</dbReference>
<gene>
    <name evidence="4" type="ORF">SOIL9_32000</name>
</gene>
<dbReference type="Proteomes" id="UP000464178">
    <property type="component" value="Chromosome"/>
</dbReference>
<evidence type="ECO:0000256" key="2">
    <source>
        <dbReference type="SAM" id="SignalP"/>
    </source>
</evidence>
<dbReference type="Pfam" id="PF02638">
    <property type="entry name" value="GHL10"/>
    <property type="match status" value="1"/>
</dbReference>
<evidence type="ECO:0000256" key="1">
    <source>
        <dbReference type="ARBA" id="ARBA00022729"/>
    </source>
</evidence>
<reference evidence="4 5" key="1">
    <citation type="submission" date="2019-05" db="EMBL/GenBank/DDBJ databases">
        <authorList>
            <consortium name="Science for Life Laboratories"/>
        </authorList>
    </citation>
    <scope>NUCLEOTIDE SEQUENCE [LARGE SCALE GENOMIC DNA]</scope>
    <source>
        <strain evidence="4">Soil9</strain>
    </source>
</reference>
<accession>A0A6P2D325</accession>
<dbReference type="KEGG" id="gms:SOIL9_32000"/>
<dbReference type="RefSeq" id="WP_162669040.1">
    <property type="nucleotide sequence ID" value="NZ_LR593886.1"/>
</dbReference>
<dbReference type="InterPro" id="IPR003790">
    <property type="entry name" value="GHL10"/>
</dbReference>
<sequence>MRRYLVGLIALGLCAPISRAADVPPPLKREFRGVWVATVSNIDWPSKPGLPAEKQKAELIAILDKTVELKLNAVVFQVRPMADSLYESKLEPWSEYLTGTMGKSPGYDPLAFVVEEAHKRGLELHAWFNPYRARHPSAKSPAPADHITKTRPDLAKPYGTHYWMNPTNTEVQDRSIAVVLDVVKRYDIDGIHIDDYFYPYKEKGADGKIIAFPDDDTWDKYQKAGGKLNRDDWRRDAVNTFVQRMYTETKKAKPWVKVGISPFGVWRPGYPAGIAGLDQFADLYADAKLWLNEGWVDYFTPQLYWPIAQEKQSFPKLLNWWVGENTKNRHLWPGLYTSRVTGQEKGWPSKEVADQITITRKQKSTDGAIHFSMKALVRNSGGVADELKKTYEEPALVPETPWLAQGKPPVKPDVTRDAVDGKPVLRVKAAAGTRFVVLWTQTGETWVTSVHGLSADGTATLPTSEKSRVVATVLDHTARESAPCVVK</sequence>
<dbReference type="SUPFAM" id="SSF51445">
    <property type="entry name" value="(Trans)glycosidases"/>
    <property type="match status" value="1"/>
</dbReference>
<dbReference type="AlphaFoldDB" id="A0A6P2D325"/>
<organism evidence="4 5">
    <name type="scientific">Gemmata massiliana</name>
    <dbReference type="NCBI Taxonomy" id="1210884"/>
    <lineage>
        <taxon>Bacteria</taxon>
        <taxon>Pseudomonadati</taxon>
        <taxon>Planctomycetota</taxon>
        <taxon>Planctomycetia</taxon>
        <taxon>Gemmatales</taxon>
        <taxon>Gemmataceae</taxon>
        <taxon>Gemmata</taxon>
    </lineage>
</organism>
<proteinExistence type="predicted"/>
<keyword evidence="5" id="KW-1185">Reference proteome</keyword>